<name>A0A5E5PBA7_9BURK</name>
<evidence type="ECO:0000256" key="1">
    <source>
        <dbReference type="SAM" id="MobiDB-lite"/>
    </source>
</evidence>
<dbReference type="Proteomes" id="UP000364291">
    <property type="component" value="Unassembled WGS sequence"/>
</dbReference>
<organism evidence="2 3">
    <name type="scientific">Pandoraea apista</name>
    <dbReference type="NCBI Taxonomy" id="93218"/>
    <lineage>
        <taxon>Bacteria</taxon>
        <taxon>Pseudomonadati</taxon>
        <taxon>Pseudomonadota</taxon>
        <taxon>Betaproteobacteria</taxon>
        <taxon>Burkholderiales</taxon>
        <taxon>Burkholderiaceae</taxon>
        <taxon>Pandoraea</taxon>
    </lineage>
</organism>
<accession>A0A5E5PBA7</accession>
<protein>
    <submittedName>
        <fullName evidence="2">Uncharacterized protein</fullName>
    </submittedName>
</protein>
<proteinExistence type="predicted"/>
<gene>
    <name evidence="2" type="ORF">PAP18089_04404</name>
</gene>
<evidence type="ECO:0000313" key="2">
    <source>
        <dbReference type="EMBL" id="VVG73395.1"/>
    </source>
</evidence>
<evidence type="ECO:0000313" key="3">
    <source>
        <dbReference type="Proteomes" id="UP000364291"/>
    </source>
</evidence>
<dbReference type="EMBL" id="CABPSX010000011">
    <property type="protein sequence ID" value="VVG73395.1"/>
    <property type="molecule type" value="Genomic_DNA"/>
</dbReference>
<dbReference type="AlphaFoldDB" id="A0A5E5PBA7"/>
<reference evidence="2 3" key="1">
    <citation type="submission" date="2019-08" db="EMBL/GenBank/DDBJ databases">
        <authorList>
            <person name="Peeters C."/>
        </authorList>
    </citation>
    <scope>NUCLEOTIDE SEQUENCE [LARGE SCALE GENOMIC DNA]</scope>
    <source>
        <strain evidence="2 3">LMG 18089</strain>
    </source>
</reference>
<feature type="region of interest" description="Disordered" evidence="1">
    <location>
        <begin position="42"/>
        <end position="73"/>
    </location>
</feature>
<feature type="region of interest" description="Disordered" evidence="1">
    <location>
        <begin position="1"/>
        <end position="20"/>
    </location>
</feature>
<sequence length="73" mass="8141">MGHRRRNPSRASDAGRYRHKAPILLQTAQWAAHAPRIDIAGYRPQREAPINGAAFSPDRPDASQALSRRRPCA</sequence>